<dbReference type="InterPro" id="IPR038770">
    <property type="entry name" value="Na+/solute_symporter_sf"/>
</dbReference>
<feature type="transmembrane region" description="Helical" evidence="5">
    <location>
        <begin position="297"/>
        <end position="319"/>
    </location>
</feature>
<evidence type="ECO:0000256" key="5">
    <source>
        <dbReference type="SAM" id="Phobius"/>
    </source>
</evidence>
<dbReference type="Proteomes" id="UP001241537">
    <property type="component" value="Unassembled WGS sequence"/>
</dbReference>
<feature type="transmembrane region" description="Helical" evidence="5">
    <location>
        <begin position="84"/>
        <end position="105"/>
    </location>
</feature>
<accession>A0AAE4AKB9</accession>
<feature type="transmembrane region" description="Helical" evidence="5">
    <location>
        <begin position="273"/>
        <end position="291"/>
    </location>
</feature>
<dbReference type="Pfam" id="PF00999">
    <property type="entry name" value="Na_H_Exchanger"/>
    <property type="match status" value="1"/>
</dbReference>
<dbReference type="GO" id="GO:0016020">
    <property type="term" value="C:membrane"/>
    <property type="evidence" value="ECO:0007669"/>
    <property type="project" value="UniProtKB-SubCell"/>
</dbReference>
<feature type="transmembrane region" description="Helical" evidence="5">
    <location>
        <begin position="239"/>
        <end position="257"/>
    </location>
</feature>
<keyword evidence="4 5" id="KW-0472">Membrane</keyword>
<dbReference type="PANTHER" id="PTHR31102">
    <property type="match status" value="1"/>
</dbReference>
<dbReference type="Gene3D" id="1.20.1530.20">
    <property type="match status" value="1"/>
</dbReference>
<evidence type="ECO:0000313" key="8">
    <source>
        <dbReference type="Proteomes" id="UP001241537"/>
    </source>
</evidence>
<gene>
    <name evidence="7" type="ORF">J2S20_001417</name>
</gene>
<feature type="transmembrane region" description="Helical" evidence="5">
    <location>
        <begin position="28"/>
        <end position="45"/>
    </location>
</feature>
<dbReference type="RefSeq" id="WP_106612164.1">
    <property type="nucleotide sequence ID" value="NZ_JAUSTO010000007.1"/>
</dbReference>
<evidence type="ECO:0000256" key="2">
    <source>
        <dbReference type="ARBA" id="ARBA00022692"/>
    </source>
</evidence>
<reference evidence="7" key="1">
    <citation type="submission" date="2023-07" db="EMBL/GenBank/DDBJ databases">
        <title>Genomic Encyclopedia of Type Strains, Phase IV (KMG-IV): sequencing the most valuable type-strain genomes for metagenomic binning, comparative biology and taxonomic classification.</title>
        <authorList>
            <person name="Goeker M."/>
        </authorList>
    </citation>
    <scope>NUCLEOTIDE SEQUENCE</scope>
    <source>
        <strain evidence="7">DSM 19659</strain>
    </source>
</reference>
<dbReference type="GO" id="GO:0015297">
    <property type="term" value="F:antiporter activity"/>
    <property type="evidence" value="ECO:0007669"/>
    <property type="project" value="InterPro"/>
</dbReference>
<dbReference type="GO" id="GO:1902600">
    <property type="term" value="P:proton transmembrane transport"/>
    <property type="evidence" value="ECO:0007669"/>
    <property type="project" value="InterPro"/>
</dbReference>
<evidence type="ECO:0000313" key="7">
    <source>
        <dbReference type="EMBL" id="MDQ0152723.1"/>
    </source>
</evidence>
<protein>
    <submittedName>
        <fullName evidence="7">NhaP-type Na+/H+ or K+/H+ antiporter</fullName>
    </submittedName>
</protein>
<organism evidence="7 8">
    <name type="scientific">Moryella indoligenes</name>
    <dbReference type="NCBI Taxonomy" id="371674"/>
    <lineage>
        <taxon>Bacteria</taxon>
        <taxon>Bacillati</taxon>
        <taxon>Bacillota</taxon>
        <taxon>Clostridia</taxon>
        <taxon>Lachnospirales</taxon>
        <taxon>Lachnospiraceae</taxon>
        <taxon>Moryella</taxon>
    </lineage>
</organism>
<feature type="transmembrane region" description="Helical" evidence="5">
    <location>
        <begin position="363"/>
        <end position="388"/>
    </location>
</feature>
<sequence>MNIFLCLALILVVGGAAGFLLNRLRLPALLGYLVLGIIIGYTRVLNPQLAQISGELRKIALIIILLKAGLSLEIDDLKKVGRPAVLLSVLPCSIEMTAVGIAGHFLLSLSFVESFLLGAVLGAVSPAVVVPRTTKMLDEGIGTKHGIPQMITAGSSMDDIVMIVFYTSFLSVEGGGNVSAKAFINIPVSIITGIAVGIIAGLIFSYVFKRFHLRDSLKLSYVLGTCFVFVWLETVASEYIGYSGLLSVIAMGIVILSKRREQAVRLKQKCDRLWVVSEMFLFTLVGASIQIEYALKVLGFALLTIMIGLVFRSIGVRCAIAGTRLNAKEKLFVNISYLPKATVQAAIGGGLLDLGYHLNDPAIISAGTTVLSVAVVAILFTAPLGAYLMDFTRDKLFGEKE</sequence>
<evidence type="ECO:0000256" key="1">
    <source>
        <dbReference type="ARBA" id="ARBA00004141"/>
    </source>
</evidence>
<feature type="transmembrane region" description="Helical" evidence="5">
    <location>
        <begin position="111"/>
        <end position="130"/>
    </location>
</feature>
<dbReference type="EMBL" id="JAUSTO010000007">
    <property type="protein sequence ID" value="MDQ0152723.1"/>
    <property type="molecule type" value="Genomic_DNA"/>
</dbReference>
<comment type="caution">
    <text evidence="7">The sequence shown here is derived from an EMBL/GenBank/DDBJ whole genome shotgun (WGS) entry which is preliminary data.</text>
</comment>
<dbReference type="PANTHER" id="PTHR31102:SF1">
    <property type="entry name" value="CATION_H+ EXCHANGER DOMAIN-CONTAINING PROTEIN"/>
    <property type="match status" value="1"/>
</dbReference>
<dbReference type="AlphaFoldDB" id="A0AAE4AKB9"/>
<keyword evidence="8" id="KW-1185">Reference proteome</keyword>
<evidence type="ECO:0000256" key="3">
    <source>
        <dbReference type="ARBA" id="ARBA00022989"/>
    </source>
</evidence>
<evidence type="ECO:0000259" key="6">
    <source>
        <dbReference type="Pfam" id="PF00999"/>
    </source>
</evidence>
<feature type="transmembrane region" description="Helical" evidence="5">
    <location>
        <begin position="331"/>
        <end position="351"/>
    </location>
</feature>
<feature type="transmembrane region" description="Helical" evidence="5">
    <location>
        <begin position="182"/>
        <end position="204"/>
    </location>
</feature>
<feature type="transmembrane region" description="Helical" evidence="5">
    <location>
        <begin position="216"/>
        <end position="233"/>
    </location>
</feature>
<comment type="subcellular location">
    <subcellularLocation>
        <location evidence="1">Membrane</location>
        <topology evidence="1">Multi-pass membrane protein</topology>
    </subcellularLocation>
</comment>
<dbReference type="InterPro" id="IPR006153">
    <property type="entry name" value="Cation/H_exchanger_TM"/>
</dbReference>
<keyword evidence="2 5" id="KW-0812">Transmembrane</keyword>
<dbReference type="InterPro" id="IPR051843">
    <property type="entry name" value="CPA1_transporter"/>
</dbReference>
<keyword evidence="3 5" id="KW-1133">Transmembrane helix</keyword>
<evidence type="ECO:0000256" key="4">
    <source>
        <dbReference type="ARBA" id="ARBA00023136"/>
    </source>
</evidence>
<name>A0AAE4AKB9_9FIRM</name>
<proteinExistence type="predicted"/>
<feature type="domain" description="Cation/H+ exchanger transmembrane" evidence="6">
    <location>
        <begin position="10"/>
        <end position="383"/>
    </location>
</feature>
<feature type="transmembrane region" description="Helical" evidence="5">
    <location>
        <begin position="151"/>
        <end position="170"/>
    </location>
</feature>